<dbReference type="EMBL" id="KQ947422">
    <property type="protein sequence ID" value="KUJ13193.1"/>
    <property type="molecule type" value="Genomic_DNA"/>
</dbReference>
<dbReference type="GO" id="GO:0019748">
    <property type="term" value="P:secondary metabolic process"/>
    <property type="evidence" value="ECO:0007669"/>
    <property type="project" value="TreeGrafter"/>
</dbReference>
<dbReference type="Pfam" id="PF03959">
    <property type="entry name" value="FSH1"/>
    <property type="match status" value="1"/>
</dbReference>
<dbReference type="KEGG" id="psco:LY89DRAFT_672425"/>
<accession>A0A194WZ03</accession>
<dbReference type="Gene3D" id="3.40.50.1820">
    <property type="entry name" value="alpha/beta hydrolase"/>
    <property type="match status" value="1"/>
</dbReference>
<dbReference type="InParanoid" id="A0A194WZ03"/>
<evidence type="ECO:0000313" key="3">
    <source>
        <dbReference type="EMBL" id="KUJ13193.1"/>
    </source>
</evidence>
<feature type="domain" description="Serine hydrolase" evidence="2">
    <location>
        <begin position="2"/>
        <end position="288"/>
    </location>
</feature>
<dbReference type="GO" id="GO:0005737">
    <property type="term" value="C:cytoplasm"/>
    <property type="evidence" value="ECO:0007669"/>
    <property type="project" value="TreeGrafter"/>
</dbReference>
<protein>
    <recommendedName>
        <fullName evidence="2">Serine hydrolase domain-containing protein</fullName>
    </recommendedName>
</protein>
<dbReference type="AlphaFoldDB" id="A0A194WZ03"/>
<evidence type="ECO:0000256" key="1">
    <source>
        <dbReference type="ARBA" id="ARBA00022801"/>
    </source>
</evidence>
<evidence type="ECO:0000259" key="2">
    <source>
        <dbReference type="Pfam" id="PF03959"/>
    </source>
</evidence>
<reference evidence="3 4" key="1">
    <citation type="submission" date="2015-10" db="EMBL/GenBank/DDBJ databases">
        <title>Full genome of DAOMC 229536 Phialocephala scopiformis, a fungal endophyte of spruce producing the potent anti-insectan compound rugulosin.</title>
        <authorList>
            <consortium name="DOE Joint Genome Institute"/>
            <person name="Walker A.K."/>
            <person name="Frasz S.L."/>
            <person name="Seifert K.A."/>
            <person name="Miller J.D."/>
            <person name="Mondo S.J."/>
            <person name="Labutti K."/>
            <person name="Lipzen A."/>
            <person name="Dockter R."/>
            <person name="Kennedy M."/>
            <person name="Grigoriev I.V."/>
            <person name="Spatafora J.W."/>
        </authorList>
    </citation>
    <scope>NUCLEOTIDE SEQUENCE [LARGE SCALE GENOMIC DNA]</scope>
    <source>
        <strain evidence="3 4">CBS 120377</strain>
    </source>
</reference>
<evidence type="ECO:0000313" key="4">
    <source>
        <dbReference type="Proteomes" id="UP000070700"/>
    </source>
</evidence>
<sequence>MRFLCFHGYGTSSEIFEQQFASIARALGDHHEYVYLDGEVIVTRTELAGIFHGDTLGYYSGCNSEQIAHVHENVTELLATEEPFDAVLANSQGASLAISYLLHQQIQYPNKALPFRFAVFFTPGVVISPDREYKSKEILSFLDKLNQDDINKILMGILDRNGQTMIEPMKFIGLSNLSAAERELCLNLVQHIDTLLLTRRNFKVAETNAYPDMTAQLDCRDKFPRFFHPVYTDERISIPTVHVIGSGDNQAVKRLAEVAKMLCTKEKVISVVHRGAHEIPNKSEGVEAVVRAIEKADFMGQRVW</sequence>
<dbReference type="SUPFAM" id="SSF53474">
    <property type="entry name" value="alpha/beta-Hydrolases"/>
    <property type="match status" value="1"/>
</dbReference>
<dbReference type="InterPro" id="IPR029058">
    <property type="entry name" value="AB_hydrolase_fold"/>
</dbReference>
<gene>
    <name evidence="3" type="ORF">LY89DRAFT_672425</name>
</gene>
<dbReference type="PANTHER" id="PTHR48070">
    <property type="entry name" value="ESTERASE OVCA2"/>
    <property type="match status" value="1"/>
</dbReference>
<dbReference type="GO" id="GO:0016787">
    <property type="term" value="F:hydrolase activity"/>
    <property type="evidence" value="ECO:0007669"/>
    <property type="project" value="UniProtKB-KW"/>
</dbReference>
<dbReference type="InterPro" id="IPR050593">
    <property type="entry name" value="LovG"/>
</dbReference>
<dbReference type="OrthoDB" id="2094269at2759"/>
<dbReference type="Proteomes" id="UP000070700">
    <property type="component" value="Unassembled WGS sequence"/>
</dbReference>
<name>A0A194WZ03_MOLSC</name>
<dbReference type="InterPro" id="IPR005645">
    <property type="entry name" value="FSH-like_dom"/>
</dbReference>
<keyword evidence="1" id="KW-0378">Hydrolase</keyword>
<proteinExistence type="predicted"/>
<dbReference type="PANTHER" id="PTHR48070:SF4">
    <property type="entry name" value="ESTERASE ALNB"/>
    <property type="match status" value="1"/>
</dbReference>
<dbReference type="GO" id="GO:0005634">
    <property type="term" value="C:nucleus"/>
    <property type="evidence" value="ECO:0007669"/>
    <property type="project" value="TreeGrafter"/>
</dbReference>
<dbReference type="GeneID" id="28823012"/>
<organism evidence="3 4">
    <name type="scientific">Mollisia scopiformis</name>
    <name type="common">Conifer needle endophyte fungus</name>
    <name type="synonym">Phialocephala scopiformis</name>
    <dbReference type="NCBI Taxonomy" id="149040"/>
    <lineage>
        <taxon>Eukaryota</taxon>
        <taxon>Fungi</taxon>
        <taxon>Dikarya</taxon>
        <taxon>Ascomycota</taxon>
        <taxon>Pezizomycotina</taxon>
        <taxon>Leotiomycetes</taxon>
        <taxon>Helotiales</taxon>
        <taxon>Mollisiaceae</taxon>
        <taxon>Mollisia</taxon>
    </lineage>
</organism>
<keyword evidence="4" id="KW-1185">Reference proteome</keyword>
<dbReference type="RefSeq" id="XP_018067548.1">
    <property type="nucleotide sequence ID" value="XM_018213286.1"/>
</dbReference>